<feature type="non-terminal residue" evidence="5">
    <location>
        <position position="140"/>
    </location>
</feature>
<dbReference type="GO" id="GO:0003697">
    <property type="term" value="F:single-stranded DNA binding"/>
    <property type="evidence" value="ECO:0007669"/>
    <property type="project" value="InterPro"/>
</dbReference>
<evidence type="ECO:0000256" key="2">
    <source>
        <dbReference type="PROSITE-ProRule" id="PRU00252"/>
    </source>
</evidence>
<dbReference type="GO" id="GO:0009295">
    <property type="term" value="C:nucleoid"/>
    <property type="evidence" value="ECO:0007669"/>
    <property type="project" value="TreeGrafter"/>
</dbReference>
<feature type="compositionally biased region" description="Basic and acidic residues" evidence="4">
    <location>
        <begin position="112"/>
        <end position="140"/>
    </location>
</feature>
<dbReference type="PANTHER" id="PTHR10302">
    <property type="entry name" value="SINGLE-STRANDED DNA-BINDING PROTEIN"/>
    <property type="match status" value="1"/>
</dbReference>
<dbReference type="CDD" id="cd04496">
    <property type="entry name" value="SSB_OBF"/>
    <property type="match status" value="1"/>
</dbReference>
<dbReference type="InterPro" id="IPR011344">
    <property type="entry name" value="ssDNA-bd"/>
</dbReference>
<dbReference type="PANTHER" id="PTHR10302:SF27">
    <property type="entry name" value="SINGLE-STRANDED DNA-BINDING PROTEIN"/>
    <property type="match status" value="1"/>
</dbReference>
<dbReference type="NCBIfam" id="TIGR00621">
    <property type="entry name" value="ssb"/>
    <property type="match status" value="1"/>
</dbReference>
<dbReference type="EMBL" id="PCRM01000045">
    <property type="protein sequence ID" value="PIP21344.1"/>
    <property type="molecule type" value="Genomic_DNA"/>
</dbReference>
<reference evidence="5 6" key="1">
    <citation type="submission" date="2017-09" db="EMBL/GenBank/DDBJ databases">
        <title>Depth-based differentiation of microbial function through sediment-hosted aquifers and enrichment of novel symbionts in the deep terrestrial subsurface.</title>
        <authorList>
            <person name="Probst A.J."/>
            <person name="Ladd B."/>
            <person name="Jarett J.K."/>
            <person name="Geller-Mcgrath D.E."/>
            <person name="Sieber C.M."/>
            <person name="Emerson J.B."/>
            <person name="Anantharaman K."/>
            <person name="Thomas B.C."/>
            <person name="Malmstrom R."/>
            <person name="Stieglmeier M."/>
            <person name="Klingl A."/>
            <person name="Woyke T."/>
            <person name="Ryan C.M."/>
            <person name="Banfield J.F."/>
        </authorList>
    </citation>
    <scope>NUCLEOTIDE SEQUENCE [LARGE SCALE GENOMIC DNA]</scope>
    <source>
        <strain evidence="5">CG23_combo_of_CG06-09_8_20_14_all_40_13</strain>
    </source>
</reference>
<evidence type="ECO:0000256" key="4">
    <source>
        <dbReference type="SAM" id="MobiDB-lite"/>
    </source>
</evidence>
<dbReference type="Proteomes" id="UP000231567">
    <property type="component" value="Unassembled WGS sequence"/>
</dbReference>
<evidence type="ECO:0000313" key="6">
    <source>
        <dbReference type="Proteomes" id="UP000231567"/>
    </source>
</evidence>
<keyword evidence="1 2" id="KW-0238">DNA-binding</keyword>
<sequence>MFSLNRAQIIGNLTRDPDLRVIPSGQSVANFAVATNRRWTDKSGNQQEDTQFHEIVAWGKLGEIAQKLLSKGKKVYVEGRLQTRSWEAQDGAKRQRTEIVADNIIALSPKEPTSEALEKSFESEETAVKEEKAPEEFPIK</sequence>
<dbReference type="PROSITE" id="PS50935">
    <property type="entry name" value="SSB"/>
    <property type="match status" value="1"/>
</dbReference>
<proteinExistence type="inferred from homology"/>
<dbReference type="SUPFAM" id="SSF50249">
    <property type="entry name" value="Nucleic acid-binding proteins"/>
    <property type="match status" value="1"/>
</dbReference>
<protein>
    <recommendedName>
        <fullName evidence="3">Single-stranded DNA-binding protein</fullName>
    </recommendedName>
</protein>
<evidence type="ECO:0000256" key="3">
    <source>
        <dbReference type="RuleBase" id="RU000524"/>
    </source>
</evidence>
<dbReference type="PIRSF" id="PIRSF002070">
    <property type="entry name" value="SSB"/>
    <property type="match status" value="1"/>
</dbReference>
<dbReference type="HAMAP" id="MF_00984">
    <property type="entry name" value="SSB"/>
    <property type="match status" value="1"/>
</dbReference>
<dbReference type="Gene3D" id="2.40.50.140">
    <property type="entry name" value="Nucleic acid-binding proteins"/>
    <property type="match status" value="1"/>
</dbReference>
<accession>A0A2G9YQ72</accession>
<feature type="region of interest" description="Disordered" evidence="4">
    <location>
        <begin position="111"/>
        <end position="140"/>
    </location>
</feature>
<gene>
    <name evidence="5" type="ORF">COX39_03565</name>
</gene>
<dbReference type="InterPro" id="IPR012340">
    <property type="entry name" value="NA-bd_OB-fold"/>
</dbReference>
<dbReference type="Pfam" id="PF00436">
    <property type="entry name" value="SSB"/>
    <property type="match status" value="1"/>
</dbReference>
<dbReference type="InterPro" id="IPR000424">
    <property type="entry name" value="Primosome_PriB/ssb"/>
</dbReference>
<evidence type="ECO:0000313" key="5">
    <source>
        <dbReference type="EMBL" id="PIP21344.1"/>
    </source>
</evidence>
<name>A0A2G9YQ72_9BACT</name>
<organism evidence="5 6">
    <name type="scientific">Candidatus Nealsonbacteria bacterium CG23_combo_of_CG06-09_8_20_14_all_40_13</name>
    <dbReference type="NCBI Taxonomy" id="1974724"/>
    <lineage>
        <taxon>Bacteria</taxon>
        <taxon>Candidatus Nealsoniibacteriota</taxon>
    </lineage>
</organism>
<comment type="caution">
    <text evidence="5">The sequence shown here is derived from an EMBL/GenBank/DDBJ whole genome shotgun (WGS) entry which is preliminary data.</text>
</comment>
<evidence type="ECO:0000256" key="1">
    <source>
        <dbReference type="ARBA" id="ARBA00023125"/>
    </source>
</evidence>
<dbReference type="AlphaFoldDB" id="A0A2G9YQ72"/>
<dbReference type="GO" id="GO:0006260">
    <property type="term" value="P:DNA replication"/>
    <property type="evidence" value="ECO:0007669"/>
    <property type="project" value="InterPro"/>
</dbReference>